<protein>
    <submittedName>
        <fullName evidence="2">Uncharacterized protein</fullName>
    </submittedName>
</protein>
<feature type="region of interest" description="Disordered" evidence="1">
    <location>
        <begin position="22"/>
        <end position="53"/>
    </location>
</feature>
<reference evidence="2 3" key="1">
    <citation type="submission" date="2022-07" db="EMBL/GenBank/DDBJ databases">
        <title>Genome-wide signatures of adaptation to extreme environments.</title>
        <authorList>
            <person name="Cho C.H."/>
            <person name="Yoon H.S."/>
        </authorList>
    </citation>
    <scope>NUCLEOTIDE SEQUENCE [LARGE SCALE GENOMIC DNA]</scope>
    <source>
        <strain evidence="2 3">DBV 063 E5</strain>
    </source>
</reference>
<accession>A0AAV9IWS2</accession>
<name>A0AAV9IWS2_CYACA</name>
<evidence type="ECO:0000256" key="1">
    <source>
        <dbReference type="SAM" id="MobiDB-lite"/>
    </source>
</evidence>
<evidence type="ECO:0000313" key="2">
    <source>
        <dbReference type="EMBL" id="KAK4536743.1"/>
    </source>
</evidence>
<keyword evidence="3" id="KW-1185">Reference proteome</keyword>
<feature type="region of interest" description="Disordered" evidence="1">
    <location>
        <begin position="396"/>
        <end position="444"/>
    </location>
</feature>
<gene>
    <name evidence="2" type="ORF">CDCA_CDCA09G2768</name>
</gene>
<feature type="compositionally biased region" description="Basic and acidic residues" evidence="1">
    <location>
        <begin position="401"/>
        <end position="415"/>
    </location>
</feature>
<dbReference type="AlphaFoldDB" id="A0AAV9IWS2"/>
<sequence length="728" mass="78222">MDATEDDVNAVEARVVIEWEGNGVGEGGSAERQEDGVAAVDGSSTTTSAVGDASERIGKEWEVVGAIRTHEVRWALAQQCEGARQLALWRWTASGEGLERWPLSAPGGAATAEKCIAGCVWPVRSGSALEDENASDVDTEEQLGCAVVTESHHLLLCCGSYGLTGATLQWQQCWRVPLGAELPTALPNGDAQLATHTRKTRSGRRPMHGADGREVDVAPVAAAARRVDRWVLMGCTGTPYCVVLEQPVWRRHGDRHDDEDALWERHASTVQSGPSKRRRRQETAQTPAPPVPADHGMRLSVWDVRYGRQHWMAGVHATEMALNGAVYRIPVPTALPGTAAAVYEAHAHHLQISWRGVVHAGPSSGQRHSVEISEPVTLPQVLTLRDMVAQEVQRARSGANDIDRMAKGHGDDGNASKRTGARQHNHGHGHGHARPPSAGDAERRAATNLAAVLAVVEQSGSTAAWGKAWRGANASTDAASQASERDWPTILQGWERQMRAAIADDARHRRRADDGSASAIHNFCESLSRQRVDHSVLMPAFSDARSLAEVSDRVPYLPLGYLVAAAPAEEMIGVLVRVVRRQAATATADADTAAGTALAIVADSVYAYAFMSRADVVEALRSVSLRDACRILRDVAARLRAVSDGSASSADPAALSGAMHLAALLLDTHLPSLLLTELPVVMQLHEAAEQLGQCLGDTARLRGVLDQWMAYHAPTKASMRHRPVACRR</sequence>
<feature type="region of interest" description="Disordered" evidence="1">
    <location>
        <begin position="265"/>
        <end position="295"/>
    </location>
</feature>
<evidence type="ECO:0000313" key="3">
    <source>
        <dbReference type="Proteomes" id="UP001301350"/>
    </source>
</evidence>
<comment type="caution">
    <text evidence="2">The sequence shown here is derived from an EMBL/GenBank/DDBJ whole genome shotgun (WGS) entry which is preliminary data.</text>
</comment>
<organism evidence="2 3">
    <name type="scientific">Cyanidium caldarium</name>
    <name type="common">Red alga</name>
    <dbReference type="NCBI Taxonomy" id="2771"/>
    <lineage>
        <taxon>Eukaryota</taxon>
        <taxon>Rhodophyta</taxon>
        <taxon>Bangiophyceae</taxon>
        <taxon>Cyanidiales</taxon>
        <taxon>Cyanidiaceae</taxon>
        <taxon>Cyanidium</taxon>
    </lineage>
</organism>
<proteinExistence type="predicted"/>
<dbReference type="Proteomes" id="UP001301350">
    <property type="component" value="Unassembled WGS sequence"/>
</dbReference>
<feature type="compositionally biased region" description="Basic residues" evidence="1">
    <location>
        <begin position="419"/>
        <end position="433"/>
    </location>
</feature>
<dbReference type="EMBL" id="JANCYW010000009">
    <property type="protein sequence ID" value="KAK4536743.1"/>
    <property type="molecule type" value="Genomic_DNA"/>
</dbReference>